<dbReference type="GO" id="GO:0004497">
    <property type="term" value="F:monooxygenase activity"/>
    <property type="evidence" value="ECO:0007669"/>
    <property type="project" value="UniProtKB-KW"/>
</dbReference>
<keyword evidence="9" id="KW-1185">Reference proteome</keyword>
<keyword evidence="6 7" id="KW-0503">Monooxygenase</keyword>
<proteinExistence type="inferred from homology"/>
<dbReference type="KEGG" id="scw:TU94_32260"/>
<dbReference type="GO" id="GO:0020037">
    <property type="term" value="F:heme binding"/>
    <property type="evidence" value="ECO:0007669"/>
    <property type="project" value="InterPro"/>
</dbReference>
<dbReference type="InterPro" id="IPR036396">
    <property type="entry name" value="Cyt_P450_sf"/>
</dbReference>
<dbReference type="InterPro" id="IPR002397">
    <property type="entry name" value="Cyt_P450_B"/>
</dbReference>
<evidence type="ECO:0000256" key="6">
    <source>
        <dbReference type="ARBA" id="ARBA00023033"/>
    </source>
</evidence>
<dbReference type="InterPro" id="IPR001128">
    <property type="entry name" value="Cyt_P450"/>
</dbReference>
<protein>
    <submittedName>
        <fullName evidence="8">Cytochrome P450</fullName>
    </submittedName>
</protein>
<dbReference type="InterPro" id="IPR017972">
    <property type="entry name" value="Cyt_P450_CS"/>
</dbReference>
<evidence type="ECO:0000256" key="5">
    <source>
        <dbReference type="ARBA" id="ARBA00023004"/>
    </source>
</evidence>
<dbReference type="AlphaFoldDB" id="A0A0C5GAU5"/>
<evidence type="ECO:0000313" key="9">
    <source>
        <dbReference type="Proteomes" id="UP000032234"/>
    </source>
</evidence>
<name>A0A0C5GAU5_9ACTN</name>
<dbReference type="FunFam" id="1.10.630.10:FF:000018">
    <property type="entry name" value="Cytochrome P450 monooxygenase"/>
    <property type="match status" value="1"/>
</dbReference>
<keyword evidence="4 7" id="KW-0560">Oxidoreductase</keyword>
<dbReference type="PRINTS" id="PR00385">
    <property type="entry name" value="P450"/>
</dbReference>
<dbReference type="GO" id="GO:0005506">
    <property type="term" value="F:iron ion binding"/>
    <property type="evidence" value="ECO:0007669"/>
    <property type="project" value="InterPro"/>
</dbReference>
<dbReference type="PRINTS" id="PR00359">
    <property type="entry name" value="BP450"/>
</dbReference>
<evidence type="ECO:0000256" key="3">
    <source>
        <dbReference type="ARBA" id="ARBA00022723"/>
    </source>
</evidence>
<dbReference type="CDD" id="cd11030">
    <property type="entry name" value="CYP105-like"/>
    <property type="match status" value="1"/>
</dbReference>
<sequence>MVLSTRRSCPFDPPPELARLRDEAPVRPLRYPDGHVGWLVTGHEHVRKVLADPRFSARSEFKRVPVPRPGADPFIGRPALPGWFVDMDRPEHTRFRRLLAGSFSAHRTRLLRPRLERFADDLLEAMAASGRPEADLVGAYALPLPSLAICEFLGVPYADRAAFQRDSTLLFSLEATAGEAETAMDALTGLLRALVRHRRRHPGDDLLSRMVDGGLTDEEAAGAGVLLLTAGHETVAGMLGLGTFVLLCRPGDLAALRADLSPRAVETAVEELLRYLTIFQFGVPRTPLEDVELAGRLLRAGESVTCCLPAANRDPLRFPDPDRLDLTRPVGGHVAFGYGIHQCVGQNLARVELAVGYTALFRRFPGLRLAVPPGQVPLGTDMGFYCVHRLPVTW</sequence>
<evidence type="ECO:0000256" key="2">
    <source>
        <dbReference type="ARBA" id="ARBA00022617"/>
    </source>
</evidence>
<dbReference type="PANTHER" id="PTHR46696:SF1">
    <property type="entry name" value="CYTOCHROME P450 YJIB-RELATED"/>
    <property type="match status" value="1"/>
</dbReference>
<organism evidence="8 9">
    <name type="scientific">Streptomyces cyaneogriseus subsp. noncyanogenus</name>
    <dbReference type="NCBI Taxonomy" id="477245"/>
    <lineage>
        <taxon>Bacteria</taxon>
        <taxon>Bacillati</taxon>
        <taxon>Actinomycetota</taxon>
        <taxon>Actinomycetes</taxon>
        <taxon>Kitasatosporales</taxon>
        <taxon>Streptomycetaceae</taxon>
        <taxon>Streptomyces</taxon>
    </lineage>
</organism>
<keyword evidence="2 7" id="KW-0349">Heme</keyword>
<evidence type="ECO:0000256" key="7">
    <source>
        <dbReference type="RuleBase" id="RU000461"/>
    </source>
</evidence>
<dbReference type="HOGENOM" id="CLU_033716_1_1_11"/>
<gene>
    <name evidence="8" type="ORF">TU94_32260</name>
</gene>
<dbReference type="Pfam" id="PF00067">
    <property type="entry name" value="p450"/>
    <property type="match status" value="1"/>
</dbReference>
<keyword evidence="5 7" id="KW-0408">Iron</keyword>
<dbReference type="EMBL" id="CP010849">
    <property type="protein sequence ID" value="AJP06010.1"/>
    <property type="molecule type" value="Genomic_DNA"/>
</dbReference>
<dbReference type="GO" id="GO:0016705">
    <property type="term" value="F:oxidoreductase activity, acting on paired donors, with incorporation or reduction of molecular oxygen"/>
    <property type="evidence" value="ECO:0007669"/>
    <property type="project" value="InterPro"/>
</dbReference>
<dbReference type="Proteomes" id="UP000032234">
    <property type="component" value="Chromosome"/>
</dbReference>
<dbReference type="OrthoDB" id="3664945at2"/>
<keyword evidence="3 7" id="KW-0479">Metal-binding</keyword>
<dbReference type="Gene3D" id="1.10.630.10">
    <property type="entry name" value="Cytochrome P450"/>
    <property type="match status" value="1"/>
</dbReference>
<dbReference type="PROSITE" id="PS00086">
    <property type="entry name" value="CYTOCHROME_P450"/>
    <property type="match status" value="1"/>
</dbReference>
<dbReference type="SUPFAM" id="SSF48264">
    <property type="entry name" value="Cytochrome P450"/>
    <property type="match status" value="1"/>
</dbReference>
<evidence type="ECO:0000313" key="8">
    <source>
        <dbReference type="EMBL" id="AJP06010.1"/>
    </source>
</evidence>
<comment type="similarity">
    <text evidence="1 7">Belongs to the cytochrome P450 family.</text>
</comment>
<dbReference type="STRING" id="477245.TU94_32260"/>
<accession>A0A0C5GAU5</accession>
<evidence type="ECO:0000256" key="4">
    <source>
        <dbReference type="ARBA" id="ARBA00023002"/>
    </source>
</evidence>
<reference evidence="8 9" key="1">
    <citation type="submission" date="2015-02" db="EMBL/GenBank/DDBJ databases">
        <title>Genome sequence of thermotolerant Streptomyces cyaneogriseus subsp. Noncyanogenus NMWT1, the producer of nematocidal antibiotics nemadectin.</title>
        <authorList>
            <person name="Wang H."/>
            <person name="Li C."/>
            <person name="Xiang W."/>
            <person name="Wang X."/>
        </authorList>
    </citation>
    <scope>NUCLEOTIDE SEQUENCE [LARGE SCALE GENOMIC DNA]</scope>
    <source>
        <strain evidence="8 9">NMWT 1</strain>
    </source>
</reference>
<evidence type="ECO:0000256" key="1">
    <source>
        <dbReference type="ARBA" id="ARBA00010617"/>
    </source>
</evidence>
<dbReference type="PANTHER" id="PTHR46696">
    <property type="entry name" value="P450, PUTATIVE (EUROFUNG)-RELATED"/>
    <property type="match status" value="1"/>
</dbReference>
<dbReference type="PATRIC" id="fig|477245.3.peg.6874"/>